<evidence type="ECO:0000256" key="1">
    <source>
        <dbReference type="ARBA" id="ARBA00022603"/>
    </source>
</evidence>
<evidence type="ECO:0000313" key="6">
    <source>
        <dbReference type="EMBL" id="KAF2242497.1"/>
    </source>
</evidence>
<dbReference type="RefSeq" id="XP_033677501.1">
    <property type="nucleotide sequence ID" value="XM_033826176.1"/>
</dbReference>
<accession>A0A6A6HWT9</accession>
<dbReference type="Gene3D" id="1.10.10.10">
    <property type="entry name" value="Winged helix-like DNA-binding domain superfamily/Winged helix DNA-binding domain"/>
    <property type="match status" value="1"/>
</dbReference>
<dbReference type="PANTHER" id="PTHR43712:SF12">
    <property type="entry name" value="STERIGMATOCYSTIN 8-O-METHYLTRANSFERASE"/>
    <property type="match status" value="1"/>
</dbReference>
<feature type="domain" description="O-methyltransferase dimerisation" evidence="5">
    <location>
        <begin position="78"/>
        <end position="152"/>
    </location>
</feature>
<dbReference type="GO" id="GO:0032259">
    <property type="term" value="P:methylation"/>
    <property type="evidence" value="ECO:0007669"/>
    <property type="project" value="UniProtKB-KW"/>
</dbReference>
<dbReference type="InterPro" id="IPR036388">
    <property type="entry name" value="WH-like_DNA-bd_sf"/>
</dbReference>
<evidence type="ECO:0000313" key="7">
    <source>
        <dbReference type="Proteomes" id="UP000800094"/>
    </source>
</evidence>
<dbReference type="InterPro" id="IPR001077">
    <property type="entry name" value="COMT_C"/>
</dbReference>
<dbReference type="OrthoDB" id="2410195at2759"/>
<dbReference type="Pfam" id="PF00891">
    <property type="entry name" value="Methyltransf_2"/>
    <property type="match status" value="1"/>
</dbReference>
<dbReference type="SUPFAM" id="SSF53335">
    <property type="entry name" value="S-adenosyl-L-methionine-dependent methyltransferases"/>
    <property type="match status" value="1"/>
</dbReference>
<dbReference type="SUPFAM" id="SSF46785">
    <property type="entry name" value="Winged helix' DNA-binding domain"/>
    <property type="match status" value="1"/>
</dbReference>
<dbReference type="InterPro" id="IPR012967">
    <property type="entry name" value="COMT_dimerisation"/>
</dbReference>
<evidence type="ECO:0000256" key="3">
    <source>
        <dbReference type="ARBA" id="ARBA00022691"/>
    </source>
</evidence>
<dbReference type="PANTHER" id="PTHR43712">
    <property type="entry name" value="PUTATIVE (AFU_ORTHOLOGUE AFUA_4G14580)-RELATED"/>
    <property type="match status" value="1"/>
</dbReference>
<gene>
    <name evidence="6" type="ORF">BU26DRAFT_494135</name>
</gene>
<organism evidence="6 7">
    <name type="scientific">Trematosphaeria pertusa</name>
    <dbReference type="NCBI Taxonomy" id="390896"/>
    <lineage>
        <taxon>Eukaryota</taxon>
        <taxon>Fungi</taxon>
        <taxon>Dikarya</taxon>
        <taxon>Ascomycota</taxon>
        <taxon>Pezizomycotina</taxon>
        <taxon>Dothideomycetes</taxon>
        <taxon>Pleosporomycetidae</taxon>
        <taxon>Pleosporales</taxon>
        <taxon>Massarineae</taxon>
        <taxon>Trematosphaeriaceae</taxon>
        <taxon>Trematosphaeria</taxon>
    </lineage>
</organism>
<evidence type="ECO:0000259" key="4">
    <source>
        <dbReference type="Pfam" id="PF00891"/>
    </source>
</evidence>
<dbReference type="InterPro" id="IPR029063">
    <property type="entry name" value="SAM-dependent_MTases_sf"/>
</dbReference>
<dbReference type="Proteomes" id="UP000800094">
    <property type="component" value="Unassembled WGS sequence"/>
</dbReference>
<dbReference type="AlphaFoldDB" id="A0A6A6HWT9"/>
<dbReference type="PROSITE" id="PS51683">
    <property type="entry name" value="SAM_OMT_II"/>
    <property type="match status" value="1"/>
</dbReference>
<dbReference type="GeneID" id="54579506"/>
<keyword evidence="3" id="KW-0949">S-adenosyl-L-methionine</keyword>
<dbReference type="InterPro" id="IPR036390">
    <property type="entry name" value="WH_DNA-bd_sf"/>
</dbReference>
<keyword evidence="1 6" id="KW-0489">Methyltransferase</keyword>
<keyword evidence="7" id="KW-1185">Reference proteome</keyword>
<evidence type="ECO:0000259" key="5">
    <source>
        <dbReference type="Pfam" id="PF08100"/>
    </source>
</evidence>
<keyword evidence="2 6" id="KW-0808">Transferase</keyword>
<evidence type="ECO:0000256" key="2">
    <source>
        <dbReference type="ARBA" id="ARBA00022679"/>
    </source>
</evidence>
<proteinExistence type="predicted"/>
<name>A0A6A6HWT9_9PLEO</name>
<dbReference type="InterPro" id="IPR016461">
    <property type="entry name" value="COMT-like"/>
</dbReference>
<feature type="domain" description="O-methyltransferase C-terminal" evidence="4">
    <location>
        <begin position="194"/>
        <end position="400"/>
    </location>
</feature>
<sequence length="425" mass="47256">MALETKPHLLQLAQEIQELTGRLVGHLSDVGSKEPDFTAGSTEVPSDAEYNALRDQLSDATADLAQLVKGPKTHLRDYFSSHHELAAFQVAFDFDFFTACPRDGTIKVGELAQRTGLDEELIQRVMRLLCLHHIFEEASEGCYTHTHGSITLAENDGLRAAAAYQLDEYFQAASHTALSLRANMSRSLEEPKVSAFKSAHGASLFEFYAEHPERAARFARAMAGVSQLNHDFNQLRNGYPWESLGTKVVVDVGGGSGHISVAVAKTLSDVRFVIQDANEGMLKQGEMSTRQDLKGRITFMRHDFFTPQPIVEDVGAYLLRQITHNWADEEVVNIFQQLAQGLEKCDPSTPLLINELIIPEPGSRSRFEERIGRQMDIMMLVALGARQRTRAQFETLLTKADPRLKITKVQGGIPMGILEVHLTRG</sequence>
<dbReference type="EMBL" id="ML987207">
    <property type="protein sequence ID" value="KAF2242497.1"/>
    <property type="molecule type" value="Genomic_DNA"/>
</dbReference>
<dbReference type="GO" id="GO:0008171">
    <property type="term" value="F:O-methyltransferase activity"/>
    <property type="evidence" value="ECO:0007669"/>
    <property type="project" value="InterPro"/>
</dbReference>
<protein>
    <submittedName>
        <fullName evidence="6">Sterigmatocystin 8-O-methyltransferase</fullName>
    </submittedName>
</protein>
<reference evidence="6" key="1">
    <citation type="journal article" date="2020" name="Stud. Mycol.">
        <title>101 Dothideomycetes genomes: a test case for predicting lifestyles and emergence of pathogens.</title>
        <authorList>
            <person name="Haridas S."/>
            <person name="Albert R."/>
            <person name="Binder M."/>
            <person name="Bloem J."/>
            <person name="Labutti K."/>
            <person name="Salamov A."/>
            <person name="Andreopoulos B."/>
            <person name="Baker S."/>
            <person name="Barry K."/>
            <person name="Bills G."/>
            <person name="Bluhm B."/>
            <person name="Cannon C."/>
            <person name="Castanera R."/>
            <person name="Culley D."/>
            <person name="Daum C."/>
            <person name="Ezra D."/>
            <person name="Gonzalez J."/>
            <person name="Henrissat B."/>
            <person name="Kuo A."/>
            <person name="Liang C."/>
            <person name="Lipzen A."/>
            <person name="Lutzoni F."/>
            <person name="Magnuson J."/>
            <person name="Mondo S."/>
            <person name="Nolan M."/>
            <person name="Ohm R."/>
            <person name="Pangilinan J."/>
            <person name="Park H.-J."/>
            <person name="Ramirez L."/>
            <person name="Alfaro M."/>
            <person name="Sun H."/>
            <person name="Tritt A."/>
            <person name="Yoshinaga Y."/>
            <person name="Zwiers L.-H."/>
            <person name="Turgeon B."/>
            <person name="Goodwin S."/>
            <person name="Spatafora J."/>
            <person name="Crous P."/>
            <person name="Grigoriev I."/>
        </authorList>
    </citation>
    <scope>NUCLEOTIDE SEQUENCE</scope>
    <source>
        <strain evidence="6">CBS 122368</strain>
    </source>
</reference>
<dbReference type="Pfam" id="PF08100">
    <property type="entry name" value="Dimerisation"/>
    <property type="match status" value="1"/>
</dbReference>
<dbReference type="Gene3D" id="3.40.50.150">
    <property type="entry name" value="Vaccinia Virus protein VP39"/>
    <property type="match status" value="1"/>
</dbReference>